<dbReference type="Proteomes" id="UP000291591">
    <property type="component" value="Unassembled WGS sequence"/>
</dbReference>
<evidence type="ECO:0000256" key="1">
    <source>
        <dbReference type="SAM" id="MobiDB-lite"/>
    </source>
</evidence>
<evidence type="ECO:0000313" key="2">
    <source>
        <dbReference type="EMBL" id="RZT87108.1"/>
    </source>
</evidence>
<feature type="region of interest" description="Disordered" evidence="1">
    <location>
        <begin position="1"/>
        <end position="21"/>
    </location>
</feature>
<evidence type="ECO:0000313" key="3">
    <source>
        <dbReference type="Proteomes" id="UP000291591"/>
    </source>
</evidence>
<organism evidence="2 3">
    <name type="scientific">Pseudonocardia sediminis</name>
    <dbReference type="NCBI Taxonomy" id="1397368"/>
    <lineage>
        <taxon>Bacteria</taxon>
        <taxon>Bacillati</taxon>
        <taxon>Actinomycetota</taxon>
        <taxon>Actinomycetes</taxon>
        <taxon>Pseudonocardiales</taxon>
        <taxon>Pseudonocardiaceae</taxon>
        <taxon>Pseudonocardia</taxon>
    </lineage>
</organism>
<dbReference type="AlphaFoldDB" id="A0A4Q7V116"/>
<reference evidence="2 3" key="1">
    <citation type="submission" date="2019-02" db="EMBL/GenBank/DDBJ databases">
        <title>Sequencing the genomes of 1000 actinobacteria strains.</title>
        <authorList>
            <person name="Klenk H.-P."/>
        </authorList>
    </citation>
    <scope>NUCLEOTIDE SEQUENCE [LARGE SCALE GENOMIC DNA]</scope>
    <source>
        <strain evidence="2 3">DSM 45779</strain>
    </source>
</reference>
<gene>
    <name evidence="2" type="ORF">EV383_4015</name>
</gene>
<keyword evidence="3" id="KW-1185">Reference proteome</keyword>
<accession>A0A4Q7V116</accession>
<dbReference type="EMBL" id="SHKL01000001">
    <property type="protein sequence ID" value="RZT87108.1"/>
    <property type="molecule type" value="Genomic_DNA"/>
</dbReference>
<name>A0A4Q7V116_PSEST</name>
<proteinExistence type="predicted"/>
<sequence length="105" mass="11513">MPTGLQTFPGGRGHPVGNTERPRLDNLCMHVRDLAGAHLGRNVEVWSETGSEPQWRISGKLVGVSHQRLSEDGEVSSELHFLTMADEDPSFVTLPPSGHARVFDL</sequence>
<protein>
    <submittedName>
        <fullName evidence="2">Uncharacterized protein</fullName>
    </submittedName>
</protein>
<comment type="caution">
    <text evidence="2">The sequence shown here is derived from an EMBL/GenBank/DDBJ whole genome shotgun (WGS) entry which is preliminary data.</text>
</comment>